<dbReference type="VEuPathDB" id="ToxoDB:cyc_01304"/>
<dbReference type="Gene3D" id="2.60.40.790">
    <property type="match status" value="1"/>
</dbReference>
<dbReference type="GeneID" id="34618330"/>
<sequence length="210" mass="22405">MATEAPELSAVEGPEGAPQGTSPYAQQLERQGSALRSSIAKYGSNSYYYAHAPLPAASEEAKKIEGPGIVTGGPPALLARGPSEPTRPISSKDAAEEAIGGRRVPAATSLRRYSWADSKRTVKVYLSLQNIRPGEEADGPFTAEKVAVQFASDRVALAIERPSGLYLLTIQRTYGGIIPSESAVSISEAKITLTLRKEEEGLTWFNLSKD</sequence>
<organism evidence="1 2">
    <name type="scientific">Cyclospora cayetanensis</name>
    <dbReference type="NCBI Taxonomy" id="88456"/>
    <lineage>
        <taxon>Eukaryota</taxon>
        <taxon>Sar</taxon>
        <taxon>Alveolata</taxon>
        <taxon>Apicomplexa</taxon>
        <taxon>Conoidasida</taxon>
        <taxon>Coccidia</taxon>
        <taxon>Eucoccidiorida</taxon>
        <taxon>Eimeriorina</taxon>
        <taxon>Eimeriidae</taxon>
        <taxon>Cyclospora</taxon>
    </lineage>
</organism>
<accession>A0A1D3D987</accession>
<protein>
    <submittedName>
        <fullName evidence="1">Uncharacterized protein</fullName>
    </submittedName>
</protein>
<name>A0A1D3D987_9EIME</name>
<comment type="caution">
    <text evidence="1">The sequence shown here is derived from an EMBL/GenBank/DDBJ whole genome shotgun (WGS) entry which is preliminary data.</text>
</comment>
<dbReference type="AlphaFoldDB" id="A0A1D3D987"/>
<dbReference type="PROSITE" id="PS51203">
    <property type="entry name" value="CS"/>
    <property type="match status" value="1"/>
</dbReference>
<keyword evidence="2" id="KW-1185">Reference proteome</keyword>
<dbReference type="EMBL" id="JROU02000207">
    <property type="protein sequence ID" value="OEH80031.1"/>
    <property type="molecule type" value="Genomic_DNA"/>
</dbReference>
<dbReference type="OrthoDB" id="164025at2759"/>
<dbReference type="Proteomes" id="UP000095192">
    <property type="component" value="Unassembled WGS sequence"/>
</dbReference>
<dbReference type="SUPFAM" id="SSF49764">
    <property type="entry name" value="HSP20-like chaperones"/>
    <property type="match status" value="1"/>
</dbReference>
<proteinExistence type="predicted"/>
<dbReference type="Pfam" id="PF04969">
    <property type="entry name" value="CS"/>
    <property type="match status" value="1"/>
</dbReference>
<dbReference type="InterPro" id="IPR007052">
    <property type="entry name" value="CS_dom"/>
</dbReference>
<evidence type="ECO:0000313" key="2">
    <source>
        <dbReference type="Proteomes" id="UP000095192"/>
    </source>
</evidence>
<dbReference type="VEuPathDB" id="ToxoDB:LOC34618330"/>
<reference evidence="1 2" key="1">
    <citation type="journal article" date="2016" name="BMC Genomics">
        <title>Comparative genomics reveals Cyclospora cayetanensis possesses coccidia-like metabolism and invasion components but unique surface antigens.</title>
        <authorList>
            <person name="Liu S."/>
            <person name="Wang L."/>
            <person name="Zheng H."/>
            <person name="Xu Z."/>
            <person name="Roellig D.M."/>
            <person name="Li N."/>
            <person name="Frace M.A."/>
            <person name="Tang K."/>
            <person name="Arrowood M.J."/>
            <person name="Moss D.M."/>
            <person name="Zhang L."/>
            <person name="Feng Y."/>
            <person name="Xiao L."/>
        </authorList>
    </citation>
    <scope>NUCLEOTIDE SEQUENCE [LARGE SCALE GENOMIC DNA]</scope>
    <source>
        <strain evidence="1 2">CHN_HEN01</strain>
    </source>
</reference>
<dbReference type="InterPro" id="IPR008978">
    <property type="entry name" value="HSP20-like_chaperone"/>
</dbReference>
<gene>
    <name evidence="1" type="ORF">cyc_01304</name>
</gene>
<evidence type="ECO:0000313" key="1">
    <source>
        <dbReference type="EMBL" id="OEH80031.1"/>
    </source>
</evidence>